<accession>A0A545TMP4</accession>
<sequence>MPNDYSYTALLNKHNAIDEQISREMKRPLPNTLNIQRLKRQKLLLKDQIESWRRLMLAVRAPVGEPSGGVGAQEFAAARQA</sequence>
<dbReference type="AlphaFoldDB" id="A0A545TMP4"/>
<dbReference type="Proteomes" id="UP000315252">
    <property type="component" value="Unassembled WGS sequence"/>
</dbReference>
<keyword evidence="2" id="KW-1185">Reference proteome</keyword>
<dbReference type="Pfam" id="PF04325">
    <property type="entry name" value="DUF465"/>
    <property type="match status" value="1"/>
</dbReference>
<name>A0A545TMP4_9PROT</name>
<comment type="caution">
    <text evidence="1">The sequence shown here is derived from an EMBL/GenBank/DDBJ whole genome shotgun (WGS) entry which is preliminary data.</text>
</comment>
<organism evidence="1 2">
    <name type="scientific">Denitrobaculum tricleocarpae</name>
    <dbReference type="NCBI Taxonomy" id="2591009"/>
    <lineage>
        <taxon>Bacteria</taxon>
        <taxon>Pseudomonadati</taxon>
        <taxon>Pseudomonadota</taxon>
        <taxon>Alphaproteobacteria</taxon>
        <taxon>Rhodospirillales</taxon>
        <taxon>Rhodospirillaceae</taxon>
        <taxon>Denitrobaculum</taxon>
    </lineage>
</organism>
<protein>
    <submittedName>
        <fullName evidence="1">DUF465 domain-containing protein</fullName>
    </submittedName>
</protein>
<dbReference type="RefSeq" id="WP_142897832.1">
    <property type="nucleotide sequence ID" value="NZ_ML660057.1"/>
</dbReference>
<gene>
    <name evidence="1" type="ORF">FKG95_18225</name>
</gene>
<evidence type="ECO:0000313" key="2">
    <source>
        <dbReference type="Proteomes" id="UP000315252"/>
    </source>
</evidence>
<reference evidence="1 2" key="1">
    <citation type="submission" date="2019-06" db="EMBL/GenBank/DDBJ databases">
        <title>Whole genome sequence for Rhodospirillaceae sp. R148.</title>
        <authorList>
            <person name="Wang G."/>
        </authorList>
    </citation>
    <scope>NUCLEOTIDE SEQUENCE [LARGE SCALE GENOMIC DNA]</scope>
    <source>
        <strain evidence="1 2">R148</strain>
    </source>
</reference>
<evidence type="ECO:0000313" key="1">
    <source>
        <dbReference type="EMBL" id="TQV78499.1"/>
    </source>
</evidence>
<proteinExistence type="predicted"/>
<dbReference type="InterPro" id="IPR007420">
    <property type="entry name" value="DUF465"/>
</dbReference>
<dbReference type="InterPro" id="IPR038444">
    <property type="entry name" value="DUF465_sf"/>
</dbReference>
<dbReference type="Gene3D" id="6.10.280.50">
    <property type="match status" value="1"/>
</dbReference>
<dbReference type="EMBL" id="VHSH01000006">
    <property type="protein sequence ID" value="TQV78499.1"/>
    <property type="molecule type" value="Genomic_DNA"/>
</dbReference>